<protein>
    <submittedName>
        <fullName evidence="2">DUF554 domain-containing protein</fullName>
    </submittedName>
</protein>
<reference evidence="2" key="2">
    <citation type="journal article" date="2021" name="PeerJ">
        <title>Extensive microbial diversity within the chicken gut microbiome revealed by metagenomics and culture.</title>
        <authorList>
            <person name="Gilroy R."/>
            <person name="Ravi A."/>
            <person name="Getino M."/>
            <person name="Pursley I."/>
            <person name="Horton D.L."/>
            <person name="Alikhan N.F."/>
            <person name="Baker D."/>
            <person name="Gharbi K."/>
            <person name="Hall N."/>
            <person name="Watson M."/>
            <person name="Adriaenssens E.M."/>
            <person name="Foster-Nyarko E."/>
            <person name="Jarju S."/>
            <person name="Secka A."/>
            <person name="Antonio M."/>
            <person name="Oren A."/>
            <person name="Chaudhuri R.R."/>
            <person name="La Ragione R."/>
            <person name="Hildebrand F."/>
            <person name="Pallen M.J."/>
        </authorList>
    </citation>
    <scope>NUCLEOTIDE SEQUENCE</scope>
    <source>
        <strain evidence="2">ChiSjej3B21-11622</strain>
    </source>
</reference>
<feature type="transmembrane region" description="Helical" evidence="1">
    <location>
        <begin position="76"/>
        <end position="97"/>
    </location>
</feature>
<dbReference type="AlphaFoldDB" id="A0A9D1D1P7"/>
<comment type="caution">
    <text evidence="2">The sequence shown here is derived from an EMBL/GenBank/DDBJ whole genome shotgun (WGS) entry which is preliminary data.</text>
</comment>
<dbReference type="PANTHER" id="PTHR36111">
    <property type="entry name" value="INNER MEMBRANE PROTEIN-RELATED"/>
    <property type="match status" value="1"/>
</dbReference>
<reference evidence="2" key="1">
    <citation type="submission" date="2020-10" db="EMBL/GenBank/DDBJ databases">
        <authorList>
            <person name="Gilroy R."/>
        </authorList>
    </citation>
    <scope>NUCLEOTIDE SEQUENCE</scope>
    <source>
        <strain evidence="2">ChiSjej3B21-11622</strain>
    </source>
</reference>
<feature type="transmembrane region" description="Helical" evidence="1">
    <location>
        <begin position="201"/>
        <end position="222"/>
    </location>
</feature>
<organism evidence="2 3">
    <name type="scientific">Candidatus Limivivens merdigallinarum</name>
    <dbReference type="NCBI Taxonomy" id="2840859"/>
    <lineage>
        <taxon>Bacteria</taxon>
        <taxon>Bacillati</taxon>
        <taxon>Bacillota</taxon>
        <taxon>Clostridia</taxon>
        <taxon>Lachnospirales</taxon>
        <taxon>Lachnospiraceae</taxon>
        <taxon>Lachnospiraceae incertae sedis</taxon>
        <taxon>Candidatus Limivivens</taxon>
    </lineage>
</organism>
<evidence type="ECO:0000313" key="2">
    <source>
        <dbReference type="EMBL" id="HIQ96828.1"/>
    </source>
</evidence>
<dbReference type="PANTHER" id="PTHR36111:SF2">
    <property type="entry name" value="INNER MEMBRANE PROTEIN"/>
    <property type="match status" value="1"/>
</dbReference>
<feature type="transmembrane region" description="Helical" evidence="1">
    <location>
        <begin position="6"/>
        <end position="23"/>
    </location>
</feature>
<keyword evidence="1" id="KW-0812">Transmembrane</keyword>
<dbReference type="InterPro" id="IPR007563">
    <property type="entry name" value="DUF554"/>
</dbReference>
<gene>
    <name evidence="2" type="ORF">IAB26_09720</name>
</gene>
<dbReference type="Proteomes" id="UP000886886">
    <property type="component" value="Unassembled WGS sequence"/>
</dbReference>
<proteinExistence type="predicted"/>
<name>A0A9D1D1P7_9FIRM</name>
<dbReference type="Pfam" id="PF04474">
    <property type="entry name" value="DUF554"/>
    <property type="match status" value="1"/>
</dbReference>
<accession>A0A9D1D1P7</accession>
<sequence>MIGLGTIVNAAAIVVGGMLGIAAKRFLKERFQETITKAIGFAVIVLGLGSTLSEMLTVNIQGTGDQIYGSLDTQGVIMMIVSLVGGAFLGELINLDGWFERFGAWLRDKTGNSGDSEFINAFVTSSLTVCVGAMAILGSIQDGISGNHETLFAKALLDLLIIMMMAASLGKGCVFSALPVLVFQGLITILARFIAPVMTETAISNLSMVGNVLILCVGVNLVSPKTIRVANVLPAIVLAVGFALV</sequence>
<feature type="transmembrane region" description="Helical" evidence="1">
    <location>
        <begin position="35"/>
        <end position="56"/>
    </location>
</feature>
<feature type="transmembrane region" description="Helical" evidence="1">
    <location>
        <begin position="229"/>
        <end position="244"/>
    </location>
</feature>
<keyword evidence="1" id="KW-1133">Transmembrane helix</keyword>
<keyword evidence="1" id="KW-0472">Membrane</keyword>
<evidence type="ECO:0000256" key="1">
    <source>
        <dbReference type="SAM" id="Phobius"/>
    </source>
</evidence>
<evidence type="ECO:0000313" key="3">
    <source>
        <dbReference type="Proteomes" id="UP000886886"/>
    </source>
</evidence>
<feature type="transmembrane region" description="Helical" evidence="1">
    <location>
        <begin position="118"/>
        <end position="140"/>
    </location>
</feature>
<dbReference type="EMBL" id="DVFT01000144">
    <property type="protein sequence ID" value="HIQ96828.1"/>
    <property type="molecule type" value="Genomic_DNA"/>
</dbReference>